<organism evidence="2 3">
    <name type="scientific">Trichoglossum hirsutum</name>
    <dbReference type="NCBI Taxonomy" id="265104"/>
    <lineage>
        <taxon>Eukaryota</taxon>
        <taxon>Fungi</taxon>
        <taxon>Dikarya</taxon>
        <taxon>Ascomycota</taxon>
        <taxon>Pezizomycotina</taxon>
        <taxon>Geoglossomycetes</taxon>
        <taxon>Geoglossales</taxon>
        <taxon>Geoglossaceae</taxon>
        <taxon>Trichoglossum</taxon>
    </lineage>
</organism>
<feature type="region of interest" description="Disordered" evidence="1">
    <location>
        <begin position="1"/>
        <end position="30"/>
    </location>
</feature>
<proteinExistence type="predicted"/>
<dbReference type="AlphaFoldDB" id="A0A9P8L765"/>
<keyword evidence="3" id="KW-1185">Reference proteome</keyword>
<dbReference type="Proteomes" id="UP000750711">
    <property type="component" value="Unassembled WGS sequence"/>
</dbReference>
<gene>
    <name evidence="2" type="ORF">GP486_008309</name>
</gene>
<comment type="caution">
    <text evidence="2">The sequence shown here is derived from an EMBL/GenBank/DDBJ whole genome shotgun (WGS) entry which is preliminary data.</text>
</comment>
<evidence type="ECO:0000313" key="3">
    <source>
        <dbReference type="Proteomes" id="UP000750711"/>
    </source>
</evidence>
<name>A0A9P8L765_9PEZI</name>
<feature type="non-terminal residue" evidence="2">
    <location>
        <position position="1"/>
    </location>
</feature>
<evidence type="ECO:0000256" key="1">
    <source>
        <dbReference type="SAM" id="MobiDB-lite"/>
    </source>
</evidence>
<accession>A0A9P8L765</accession>
<reference evidence="2" key="1">
    <citation type="submission" date="2021-03" db="EMBL/GenBank/DDBJ databases">
        <title>Comparative genomics and phylogenomic investigation of the class Geoglossomycetes provide insights into ecological specialization and systematics.</title>
        <authorList>
            <person name="Melie T."/>
            <person name="Pirro S."/>
            <person name="Miller A.N."/>
            <person name="Quandt A."/>
        </authorList>
    </citation>
    <scope>NUCLEOTIDE SEQUENCE</scope>
    <source>
        <strain evidence="2">CAQ_001_2017</strain>
    </source>
</reference>
<evidence type="ECO:0000313" key="2">
    <source>
        <dbReference type="EMBL" id="KAH0547951.1"/>
    </source>
</evidence>
<dbReference type="EMBL" id="JAGHQM010003042">
    <property type="protein sequence ID" value="KAH0547951.1"/>
    <property type="molecule type" value="Genomic_DNA"/>
</dbReference>
<sequence length="111" mass="11923">ELEDEDDEDDEDDPEEASEKVDPLSESEGVDDVVYRGYGTYLAKLSGGGEGGVKRDEGGEMAMSGVNRGIAYKLLTDGIGELSGVGSPLESVVNLWHRTIRPLSSGMVIRF</sequence>
<feature type="compositionally biased region" description="Acidic residues" evidence="1">
    <location>
        <begin position="1"/>
        <end position="16"/>
    </location>
</feature>
<protein>
    <submittedName>
        <fullName evidence="2">Uncharacterized protein</fullName>
    </submittedName>
</protein>